<protein>
    <submittedName>
        <fullName evidence="1">Uncharacterized protein</fullName>
    </submittedName>
</protein>
<evidence type="ECO:0000313" key="1">
    <source>
        <dbReference type="EMBL" id="KAG5516573.1"/>
    </source>
</evidence>
<organism evidence="1 2">
    <name type="scientific">Rhododendron griersonianum</name>
    <dbReference type="NCBI Taxonomy" id="479676"/>
    <lineage>
        <taxon>Eukaryota</taxon>
        <taxon>Viridiplantae</taxon>
        <taxon>Streptophyta</taxon>
        <taxon>Embryophyta</taxon>
        <taxon>Tracheophyta</taxon>
        <taxon>Spermatophyta</taxon>
        <taxon>Magnoliopsida</taxon>
        <taxon>eudicotyledons</taxon>
        <taxon>Gunneridae</taxon>
        <taxon>Pentapetalae</taxon>
        <taxon>asterids</taxon>
        <taxon>Ericales</taxon>
        <taxon>Ericaceae</taxon>
        <taxon>Ericoideae</taxon>
        <taxon>Rhodoreae</taxon>
        <taxon>Rhododendron</taxon>
    </lineage>
</organism>
<name>A0AAV6HRU5_9ERIC</name>
<dbReference type="Proteomes" id="UP000823749">
    <property type="component" value="Chromosome 13"/>
</dbReference>
<proteinExistence type="predicted"/>
<reference evidence="1 2" key="1">
    <citation type="submission" date="2020-08" db="EMBL/GenBank/DDBJ databases">
        <title>Plant Genome Project.</title>
        <authorList>
            <person name="Zhang R.-G."/>
        </authorList>
    </citation>
    <scope>NUCLEOTIDE SEQUENCE [LARGE SCALE GENOMIC DNA]</scope>
    <source>
        <strain evidence="1">WSP0</strain>
        <tissue evidence="1">Leaf</tissue>
    </source>
</reference>
<evidence type="ECO:0000313" key="2">
    <source>
        <dbReference type="Proteomes" id="UP000823749"/>
    </source>
</evidence>
<dbReference type="AlphaFoldDB" id="A0AAV6HRU5"/>
<sequence length="115" mass="13308">MTQVFRRRGSASLGRDGFRSTRRRDILRELLLLLSQLLWVRSISTPPRVRGFCGDGWSRNVSPRHLLGRRTAVFFVRTASPRPPLPLHALGRKLPLYRELAGLEEEVGWENNWAF</sequence>
<accession>A0AAV6HRU5</accession>
<gene>
    <name evidence="1" type="ORF">RHGRI_037327</name>
</gene>
<comment type="caution">
    <text evidence="1">The sequence shown here is derived from an EMBL/GenBank/DDBJ whole genome shotgun (WGS) entry which is preliminary data.</text>
</comment>
<dbReference type="EMBL" id="JACTNZ010000013">
    <property type="protein sequence ID" value="KAG5516573.1"/>
    <property type="molecule type" value="Genomic_DNA"/>
</dbReference>
<keyword evidence="2" id="KW-1185">Reference proteome</keyword>